<dbReference type="InterPro" id="IPR047055">
    <property type="entry name" value="MotA-like"/>
</dbReference>
<evidence type="ECO:0000313" key="12">
    <source>
        <dbReference type="Proteomes" id="UP001207337"/>
    </source>
</evidence>
<dbReference type="InterPro" id="IPR000540">
    <property type="entry name" value="Flag_MotA_CS"/>
</dbReference>
<evidence type="ECO:0000256" key="5">
    <source>
        <dbReference type="ARBA" id="ARBA00022692"/>
    </source>
</evidence>
<feature type="domain" description="MotA/TolQ/ExbB proton channel" evidence="10">
    <location>
        <begin position="101"/>
        <end position="219"/>
    </location>
</feature>
<protein>
    <submittedName>
        <fullName evidence="11">MotA/TolQ/ExbB proton channel family protein</fullName>
    </submittedName>
</protein>
<evidence type="ECO:0000256" key="9">
    <source>
        <dbReference type="SAM" id="Phobius"/>
    </source>
</evidence>
<keyword evidence="6" id="KW-0283">Flagellar rotation</keyword>
<dbReference type="PROSITE" id="PS01307">
    <property type="entry name" value="MOTA"/>
    <property type="match status" value="1"/>
</dbReference>
<sequence length="294" mass="33136">MLDRSTNIGLFSGFSLIILAIVLQGSIGAFASGSSFVIVAGGVIAATMVNYSFEDIKGSFITIRRMMGAKSVDLRTDMELMRMFARRVRMEGLLILDEEIKHVKDDFLKNGLQLAVDGFQKESLNNILKDEIQSKKRQLTISVKVLDSMSEYAPAFGMIGTVIGMILMLQNISDPESLGAGLSVALITTLYGTILANMLLGPLAGKLEYLSKMDLNRKEMFRVGILSMIEGENPRIMEKKMLIHVDPKHRAEYLKYHEELPIRNDRDQKIYQQWIEFQNAEWQKLNESLEMETG</sequence>
<keyword evidence="3" id="KW-0813">Transport</keyword>
<reference evidence="11 12" key="1">
    <citation type="submission" date="2021-11" db="EMBL/GenBank/DDBJ databases">
        <title>Aliifidinibius sp. nov., a new bacterium isolated from saline soil.</title>
        <authorList>
            <person name="Galisteo C."/>
            <person name="De La Haba R."/>
            <person name="Sanchez-Porro C."/>
            <person name="Ventosa A."/>
        </authorList>
    </citation>
    <scope>NUCLEOTIDE SEQUENCE [LARGE SCALE GENOMIC DNA]</scope>
    <source>
        <strain evidence="11 12">KACC 190600</strain>
    </source>
</reference>
<evidence type="ECO:0000313" key="11">
    <source>
        <dbReference type="EMBL" id="MCW9713614.1"/>
    </source>
</evidence>
<evidence type="ECO:0000256" key="2">
    <source>
        <dbReference type="ARBA" id="ARBA00008038"/>
    </source>
</evidence>
<gene>
    <name evidence="11" type="ORF">LQ318_11950</name>
</gene>
<evidence type="ECO:0000256" key="3">
    <source>
        <dbReference type="ARBA" id="ARBA00022448"/>
    </source>
</evidence>
<dbReference type="PANTHER" id="PTHR30433">
    <property type="entry name" value="CHEMOTAXIS PROTEIN MOTA"/>
    <property type="match status" value="1"/>
</dbReference>
<keyword evidence="4" id="KW-1003">Cell membrane</keyword>
<dbReference type="RefSeq" id="WP_265790429.1">
    <property type="nucleotide sequence ID" value="NZ_BAABRS010000003.1"/>
</dbReference>
<feature type="transmembrane region" description="Helical" evidence="9">
    <location>
        <begin position="178"/>
        <end position="200"/>
    </location>
</feature>
<feature type="transmembrane region" description="Helical" evidence="9">
    <location>
        <begin position="33"/>
        <end position="53"/>
    </location>
</feature>
<evidence type="ECO:0000256" key="1">
    <source>
        <dbReference type="ARBA" id="ARBA00004651"/>
    </source>
</evidence>
<evidence type="ECO:0000259" key="10">
    <source>
        <dbReference type="Pfam" id="PF01618"/>
    </source>
</evidence>
<feature type="transmembrane region" description="Helical" evidence="9">
    <location>
        <begin position="152"/>
        <end position="172"/>
    </location>
</feature>
<dbReference type="EMBL" id="JAJNDC010000003">
    <property type="protein sequence ID" value="MCW9713614.1"/>
    <property type="molecule type" value="Genomic_DNA"/>
</dbReference>
<feature type="transmembrane region" description="Helical" evidence="9">
    <location>
        <begin position="7"/>
        <end position="27"/>
    </location>
</feature>
<comment type="similarity">
    <text evidence="2">Belongs to the MotA family.</text>
</comment>
<accession>A0ABT3Q0H2</accession>
<dbReference type="InterPro" id="IPR002898">
    <property type="entry name" value="MotA_ExbB_proton_chnl"/>
</dbReference>
<keyword evidence="5 9" id="KW-0812">Transmembrane</keyword>
<organism evidence="11 12">
    <name type="scientific">Fodinibius salicampi</name>
    <dbReference type="NCBI Taxonomy" id="1920655"/>
    <lineage>
        <taxon>Bacteria</taxon>
        <taxon>Pseudomonadati</taxon>
        <taxon>Balneolota</taxon>
        <taxon>Balneolia</taxon>
        <taxon>Balneolales</taxon>
        <taxon>Balneolaceae</taxon>
        <taxon>Fodinibius</taxon>
    </lineage>
</organism>
<comment type="caution">
    <text evidence="11">The sequence shown here is derived from an EMBL/GenBank/DDBJ whole genome shotgun (WGS) entry which is preliminary data.</text>
</comment>
<evidence type="ECO:0000256" key="8">
    <source>
        <dbReference type="ARBA" id="ARBA00023136"/>
    </source>
</evidence>
<comment type="subcellular location">
    <subcellularLocation>
        <location evidence="1">Cell membrane</location>
        <topology evidence="1">Multi-pass membrane protein</topology>
    </subcellularLocation>
</comment>
<dbReference type="Proteomes" id="UP001207337">
    <property type="component" value="Unassembled WGS sequence"/>
</dbReference>
<dbReference type="Pfam" id="PF01618">
    <property type="entry name" value="MotA_ExbB"/>
    <property type="match status" value="1"/>
</dbReference>
<evidence type="ECO:0000256" key="6">
    <source>
        <dbReference type="ARBA" id="ARBA00022779"/>
    </source>
</evidence>
<dbReference type="PANTHER" id="PTHR30433:SF2">
    <property type="entry name" value="MOTILITY PROTEIN A"/>
    <property type="match status" value="1"/>
</dbReference>
<name>A0ABT3Q0H2_9BACT</name>
<evidence type="ECO:0000256" key="7">
    <source>
        <dbReference type="ARBA" id="ARBA00022989"/>
    </source>
</evidence>
<keyword evidence="8 9" id="KW-0472">Membrane</keyword>
<evidence type="ECO:0000256" key="4">
    <source>
        <dbReference type="ARBA" id="ARBA00022475"/>
    </source>
</evidence>
<keyword evidence="7 9" id="KW-1133">Transmembrane helix</keyword>
<keyword evidence="12" id="KW-1185">Reference proteome</keyword>
<proteinExistence type="inferred from homology"/>